<comment type="caution">
    <text evidence="7">The sequence shown here is derived from an EMBL/GenBank/DDBJ whole genome shotgun (WGS) entry which is preliminary data.</text>
</comment>
<evidence type="ECO:0000256" key="1">
    <source>
        <dbReference type="ARBA" id="ARBA00004141"/>
    </source>
</evidence>
<keyword evidence="4 6" id="KW-0472">Membrane</keyword>
<dbReference type="RefSeq" id="WP_087435166.1">
    <property type="nucleotide sequence ID" value="NZ_JAFFHZ010000001.1"/>
</dbReference>
<proteinExistence type="inferred from homology"/>
<comment type="subcellular location">
    <subcellularLocation>
        <location evidence="1">Membrane</location>
        <topology evidence="1">Multi-pass membrane protein</topology>
    </subcellularLocation>
</comment>
<evidence type="ECO:0000256" key="3">
    <source>
        <dbReference type="ARBA" id="ARBA00022989"/>
    </source>
</evidence>
<sequence length="135" mass="14759">MRLLIINSICGVCGIVMTFLFGVWGHLLTLFMVAIAIDYISGIAASLKQNKGLSSKVGFWGLAKKGLMLLIVTLAHHMDMLFGTSWIKDGTISFYLANELISITENYARLGLPLPPKVKNIIASLKSDSNDQNKS</sequence>
<organism evidence="7 8">
    <name type="scientific">Paenibacillus apiarius</name>
    <dbReference type="NCBI Taxonomy" id="46240"/>
    <lineage>
        <taxon>Bacteria</taxon>
        <taxon>Bacillati</taxon>
        <taxon>Bacillota</taxon>
        <taxon>Bacilli</taxon>
        <taxon>Bacillales</taxon>
        <taxon>Paenibacillaceae</taxon>
        <taxon>Paenibacillus</taxon>
    </lineage>
</organism>
<feature type="transmembrane region" description="Helical" evidence="6">
    <location>
        <begin position="5"/>
        <end position="24"/>
    </location>
</feature>
<dbReference type="GeneID" id="77000890"/>
<evidence type="ECO:0000256" key="6">
    <source>
        <dbReference type="SAM" id="Phobius"/>
    </source>
</evidence>
<keyword evidence="2 6" id="KW-0812">Transmembrane</keyword>
<dbReference type="NCBIfam" id="TIGR01593">
    <property type="entry name" value="holin_tox_secr"/>
    <property type="match status" value="1"/>
</dbReference>
<evidence type="ECO:0000313" key="8">
    <source>
        <dbReference type="Proteomes" id="UP001207626"/>
    </source>
</evidence>
<evidence type="ECO:0000256" key="5">
    <source>
        <dbReference type="ARBA" id="ARBA00023600"/>
    </source>
</evidence>
<evidence type="ECO:0000256" key="2">
    <source>
        <dbReference type="ARBA" id="ARBA00022692"/>
    </source>
</evidence>
<protein>
    <submittedName>
        <fullName evidence="7">Phage holin family protein</fullName>
    </submittedName>
</protein>
<evidence type="ECO:0000313" key="7">
    <source>
        <dbReference type="EMBL" id="MCY9521826.1"/>
    </source>
</evidence>
<dbReference type="Proteomes" id="UP001207626">
    <property type="component" value="Unassembled WGS sequence"/>
</dbReference>
<comment type="similarity">
    <text evidence="5">Belongs to the bacteriophage holin family. Cp-1 holin subfamily.</text>
</comment>
<keyword evidence="3 6" id="KW-1133">Transmembrane helix</keyword>
<dbReference type="InterPro" id="IPR006480">
    <property type="entry name" value="Phage_holin_4_1"/>
</dbReference>
<dbReference type="Pfam" id="PF05105">
    <property type="entry name" value="Phage_holin_4_1"/>
    <property type="match status" value="1"/>
</dbReference>
<gene>
    <name evidence="7" type="ORF">M5X09_19510</name>
</gene>
<accession>A0ABT4DWU2</accession>
<keyword evidence="8" id="KW-1185">Reference proteome</keyword>
<name>A0ABT4DWU2_9BACL</name>
<dbReference type="EMBL" id="JAMDLW010000027">
    <property type="protein sequence ID" value="MCY9521826.1"/>
    <property type="molecule type" value="Genomic_DNA"/>
</dbReference>
<evidence type="ECO:0000256" key="4">
    <source>
        <dbReference type="ARBA" id="ARBA00023136"/>
    </source>
</evidence>
<reference evidence="7 8" key="1">
    <citation type="submission" date="2022-05" db="EMBL/GenBank/DDBJ databases">
        <title>Genome Sequencing of Bee-Associated Microbes.</title>
        <authorList>
            <person name="Dunlap C."/>
        </authorList>
    </citation>
    <scope>NUCLEOTIDE SEQUENCE [LARGE SCALE GENOMIC DNA]</scope>
    <source>
        <strain evidence="7 8">NRRL NRS-1438</strain>
    </source>
</reference>